<keyword evidence="1" id="KW-0472">Membrane</keyword>
<evidence type="ECO:0000313" key="2">
    <source>
        <dbReference type="EMBL" id="KAL3513413.1"/>
    </source>
</evidence>
<keyword evidence="1" id="KW-1133">Transmembrane helix</keyword>
<organism evidence="2 3">
    <name type="scientific">Cinchona calisaya</name>
    <dbReference type="NCBI Taxonomy" id="153742"/>
    <lineage>
        <taxon>Eukaryota</taxon>
        <taxon>Viridiplantae</taxon>
        <taxon>Streptophyta</taxon>
        <taxon>Embryophyta</taxon>
        <taxon>Tracheophyta</taxon>
        <taxon>Spermatophyta</taxon>
        <taxon>Magnoliopsida</taxon>
        <taxon>eudicotyledons</taxon>
        <taxon>Gunneridae</taxon>
        <taxon>Pentapetalae</taxon>
        <taxon>asterids</taxon>
        <taxon>lamiids</taxon>
        <taxon>Gentianales</taxon>
        <taxon>Rubiaceae</taxon>
        <taxon>Cinchonoideae</taxon>
        <taxon>Cinchoneae</taxon>
        <taxon>Cinchona</taxon>
    </lineage>
</organism>
<dbReference type="Proteomes" id="UP001630127">
    <property type="component" value="Unassembled WGS sequence"/>
</dbReference>
<evidence type="ECO:0000313" key="3">
    <source>
        <dbReference type="Proteomes" id="UP001630127"/>
    </source>
</evidence>
<keyword evidence="3" id="KW-1185">Reference proteome</keyword>
<accession>A0ABD2Z2S5</accession>
<keyword evidence="1" id="KW-0812">Transmembrane</keyword>
<dbReference type="InterPro" id="IPR036691">
    <property type="entry name" value="Endo/exonu/phosph_ase_sf"/>
</dbReference>
<dbReference type="SUPFAM" id="SSF56219">
    <property type="entry name" value="DNase I-like"/>
    <property type="match status" value="1"/>
</dbReference>
<feature type="transmembrane region" description="Helical" evidence="1">
    <location>
        <begin position="7"/>
        <end position="29"/>
    </location>
</feature>
<evidence type="ECO:0000256" key="1">
    <source>
        <dbReference type="SAM" id="Phobius"/>
    </source>
</evidence>
<dbReference type="EMBL" id="JBJUIK010000011">
    <property type="protein sequence ID" value="KAL3513413.1"/>
    <property type="molecule type" value="Genomic_DNA"/>
</dbReference>
<comment type="caution">
    <text evidence="2">The sequence shown here is derived from an EMBL/GenBank/DDBJ whole genome shotgun (WGS) entry which is preliminary data.</text>
</comment>
<protein>
    <submittedName>
        <fullName evidence="2">Uncharacterized protein</fullName>
    </submittedName>
</protein>
<reference evidence="2 3" key="1">
    <citation type="submission" date="2024-11" db="EMBL/GenBank/DDBJ databases">
        <title>A near-complete genome assembly of Cinchona calisaya.</title>
        <authorList>
            <person name="Lian D.C."/>
            <person name="Zhao X.W."/>
            <person name="Wei L."/>
        </authorList>
    </citation>
    <scope>NUCLEOTIDE SEQUENCE [LARGE SCALE GENOMIC DNA]</scope>
    <source>
        <tissue evidence="2">Nenye</tissue>
    </source>
</reference>
<name>A0ABD2Z2S5_9GENT</name>
<gene>
    <name evidence="2" type="ORF">ACH5RR_026130</name>
</gene>
<proteinExistence type="predicted"/>
<sequence length="149" mass="17415">MELRSSLITFLSLSYLITFLSSSFLPWFVGIDFNAILDSSECLGATQPNSRCMADFNNIINHWSLLNNPLSGSKFTWTGNRIGHFVWQRLDRHFDFLQVVQASWDECCQGKELQRRLKNTQGQWIEDKDTIRQESMDLFHKSHSKEDLH</sequence>
<dbReference type="AlphaFoldDB" id="A0ABD2Z2S5"/>